<dbReference type="AlphaFoldDB" id="A0A413FBV3"/>
<dbReference type="Proteomes" id="UP000283880">
    <property type="component" value="Unassembled WGS sequence"/>
</dbReference>
<sequence>MLCFAYNWYRKVLILSKSDQYVDLKSHKRRKESSMKNAVVTGHMNGMGKGAYELLKQKGYNVIGWDISGEGDEKVDVSSAKDVAEAAARLTEPIDAVVLCAGVWREMPLLETTDDDWNYLMNINAYGIFNCVRALVPHMHRDTAIAAISSASGMRGVPFEAAYSASKFAVCGFAEAAARELGPRGIRINVVCPFYVRTPMTDAALIEKEELTGITVEESYKMEGDQVPLGRVAEPEDIAELLYFLVSDASRYVTGAIIPISGGTHCGYGPVLSSYDEKDVE</sequence>
<dbReference type="InterPro" id="IPR036291">
    <property type="entry name" value="NAD(P)-bd_dom_sf"/>
</dbReference>
<dbReference type="GO" id="GO:0008206">
    <property type="term" value="P:bile acid metabolic process"/>
    <property type="evidence" value="ECO:0007669"/>
    <property type="project" value="UniProtKB-ARBA"/>
</dbReference>
<evidence type="ECO:0000256" key="2">
    <source>
        <dbReference type="ARBA" id="ARBA00023002"/>
    </source>
</evidence>
<dbReference type="Gene3D" id="3.40.50.720">
    <property type="entry name" value="NAD(P)-binding Rossmann-like Domain"/>
    <property type="match status" value="1"/>
</dbReference>
<dbReference type="OrthoDB" id="9803333at2"/>
<dbReference type="Pfam" id="PF13561">
    <property type="entry name" value="adh_short_C2"/>
    <property type="match status" value="1"/>
</dbReference>
<accession>A0A413FBV3</accession>
<dbReference type="FunFam" id="3.40.50.720:FF:000084">
    <property type="entry name" value="Short-chain dehydrogenase reductase"/>
    <property type="match status" value="1"/>
</dbReference>
<dbReference type="InterPro" id="IPR020904">
    <property type="entry name" value="Sc_DH/Rdtase_CS"/>
</dbReference>
<name>A0A413FBV3_9FIRM</name>
<evidence type="ECO:0000313" key="3">
    <source>
        <dbReference type="EMBL" id="RGX26885.1"/>
    </source>
</evidence>
<dbReference type="InterPro" id="IPR002347">
    <property type="entry name" value="SDR_fam"/>
</dbReference>
<keyword evidence="2" id="KW-0560">Oxidoreductase</keyword>
<evidence type="ECO:0000256" key="1">
    <source>
        <dbReference type="ARBA" id="ARBA00006484"/>
    </source>
</evidence>
<dbReference type="PRINTS" id="PR00081">
    <property type="entry name" value="GDHRDH"/>
</dbReference>
<dbReference type="PANTHER" id="PTHR42760">
    <property type="entry name" value="SHORT-CHAIN DEHYDROGENASES/REDUCTASES FAMILY MEMBER"/>
    <property type="match status" value="1"/>
</dbReference>
<reference evidence="3 4" key="1">
    <citation type="submission" date="2018-08" db="EMBL/GenBank/DDBJ databases">
        <title>A genome reference for cultivated species of the human gut microbiota.</title>
        <authorList>
            <person name="Zou Y."/>
            <person name="Xue W."/>
            <person name="Luo G."/>
        </authorList>
    </citation>
    <scope>NUCLEOTIDE SEQUENCE [LARGE SCALE GENOMIC DNA]</scope>
    <source>
        <strain evidence="3 4">AF04-15</strain>
    </source>
</reference>
<dbReference type="GO" id="GO:0016616">
    <property type="term" value="F:oxidoreductase activity, acting on the CH-OH group of donors, NAD or NADP as acceptor"/>
    <property type="evidence" value="ECO:0007669"/>
    <property type="project" value="TreeGrafter"/>
</dbReference>
<proteinExistence type="inferred from homology"/>
<dbReference type="EMBL" id="QSBM01000014">
    <property type="protein sequence ID" value="RGX26885.1"/>
    <property type="molecule type" value="Genomic_DNA"/>
</dbReference>
<protein>
    <submittedName>
        <fullName evidence="3">SDR family oxidoreductase</fullName>
    </submittedName>
</protein>
<dbReference type="SUPFAM" id="SSF51735">
    <property type="entry name" value="NAD(P)-binding Rossmann-fold domains"/>
    <property type="match status" value="1"/>
</dbReference>
<organism evidence="3 4">
    <name type="scientific">Enterocloster asparagiformis</name>
    <dbReference type="NCBI Taxonomy" id="333367"/>
    <lineage>
        <taxon>Bacteria</taxon>
        <taxon>Bacillati</taxon>
        <taxon>Bacillota</taxon>
        <taxon>Clostridia</taxon>
        <taxon>Lachnospirales</taxon>
        <taxon>Lachnospiraceae</taxon>
        <taxon>Enterocloster</taxon>
    </lineage>
</organism>
<dbReference type="PROSITE" id="PS00061">
    <property type="entry name" value="ADH_SHORT"/>
    <property type="match status" value="1"/>
</dbReference>
<comment type="caution">
    <text evidence="3">The sequence shown here is derived from an EMBL/GenBank/DDBJ whole genome shotgun (WGS) entry which is preliminary data.</text>
</comment>
<evidence type="ECO:0000313" key="4">
    <source>
        <dbReference type="Proteomes" id="UP000283880"/>
    </source>
</evidence>
<comment type="similarity">
    <text evidence="1">Belongs to the short-chain dehydrogenases/reductases (SDR) family.</text>
</comment>
<dbReference type="PANTHER" id="PTHR42760:SF133">
    <property type="entry name" value="3-OXOACYL-[ACYL-CARRIER-PROTEIN] REDUCTASE"/>
    <property type="match status" value="1"/>
</dbReference>
<gene>
    <name evidence="3" type="ORF">DWV29_17515</name>
</gene>
<dbReference type="CDD" id="cd05233">
    <property type="entry name" value="SDR_c"/>
    <property type="match status" value="1"/>
</dbReference>